<dbReference type="Pfam" id="PF16030">
    <property type="entry name" value="GD_N"/>
    <property type="match status" value="1"/>
</dbReference>
<dbReference type="GO" id="GO:0004252">
    <property type="term" value="F:serine-type endopeptidase activity"/>
    <property type="evidence" value="ECO:0007669"/>
    <property type="project" value="InterPro"/>
</dbReference>
<dbReference type="PROSITE" id="PS50240">
    <property type="entry name" value="TRYPSIN_DOM"/>
    <property type="match status" value="1"/>
</dbReference>
<dbReference type="InterPro" id="IPR018114">
    <property type="entry name" value="TRYPSIN_HIS"/>
</dbReference>
<dbReference type="InterPro" id="IPR051333">
    <property type="entry name" value="CLIP_Serine_Protease"/>
</dbReference>
<dbReference type="EMBL" id="QDEB01007850">
    <property type="protein sequence ID" value="RZC42474.1"/>
    <property type="molecule type" value="Genomic_DNA"/>
</dbReference>
<dbReference type="AlphaFoldDB" id="A0A482WBP1"/>
<dbReference type="Proteomes" id="UP000292052">
    <property type="component" value="Unassembled WGS sequence"/>
</dbReference>
<dbReference type="FunFam" id="2.40.10.10:FF:000068">
    <property type="entry name" value="transmembrane protease serine 2"/>
    <property type="match status" value="1"/>
</dbReference>
<dbReference type="CDD" id="cd00190">
    <property type="entry name" value="Tryp_SPc"/>
    <property type="match status" value="1"/>
</dbReference>
<dbReference type="PANTHER" id="PTHR24260">
    <property type="match status" value="1"/>
</dbReference>
<keyword evidence="1" id="KW-1015">Disulfide bond</keyword>
<evidence type="ECO:0000313" key="4">
    <source>
        <dbReference type="EMBL" id="RZC42474.1"/>
    </source>
</evidence>
<evidence type="ECO:0000256" key="2">
    <source>
        <dbReference type="SAM" id="SignalP"/>
    </source>
</evidence>
<dbReference type="SMART" id="SM00020">
    <property type="entry name" value="Tryp_SPc"/>
    <property type="match status" value="1"/>
</dbReference>
<evidence type="ECO:0000256" key="1">
    <source>
        <dbReference type="ARBA" id="ARBA00023157"/>
    </source>
</evidence>
<dbReference type="InterPro" id="IPR001314">
    <property type="entry name" value="Peptidase_S1A"/>
</dbReference>
<dbReference type="InterPro" id="IPR009003">
    <property type="entry name" value="Peptidase_S1_PA"/>
</dbReference>
<keyword evidence="5" id="KW-1185">Reference proteome</keyword>
<dbReference type="PRINTS" id="PR00722">
    <property type="entry name" value="CHYMOTRYPSIN"/>
</dbReference>
<dbReference type="GO" id="GO:0006508">
    <property type="term" value="P:proteolysis"/>
    <property type="evidence" value="ECO:0007669"/>
    <property type="project" value="InterPro"/>
</dbReference>
<organism evidence="4 5">
    <name type="scientific">Asbolus verrucosus</name>
    <name type="common">Desert ironclad beetle</name>
    <dbReference type="NCBI Taxonomy" id="1661398"/>
    <lineage>
        <taxon>Eukaryota</taxon>
        <taxon>Metazoa</taxon>
        <taxon>Ecdysozoa</taxon>
        <taxon>Arthropoda</taxon>
        <taxon>Hexapoda</taxon>
        <taxon>Insecta</taxon>
        <taxon>Pterygota</taxon>
        <taxon>Neoptera</taxon>
        <taxon>Endopterygota</taxon>
        <taxon>Coleoptera</taxon>
        <taxon>Polyphaga</taxon>
        <taxon>Cucujiformia</taxon>
        <taxon>Tenebrionidae</taxon>
        <taxon>Pimeliinae</taxon>
        <taxon>Asbolus</taxon>
    </lineage>
</organism>
<proteinExistence type="predicted"/>
<dbReference type="PANTHER" id="PTHR24260:SF143">
    <property type="entry name" value="SERINE PROTEASE GD-LIKE PROTEIN"/>
    <property type="match status" value="1"/>
</dbReference>
<feature type="domain" description="Peptidase S1" evidence="3">
    <location>
        <begin position="184"/>
        <end position="432"/>
    </location>
</feature>
<comment type="caution">
    <text evidence="4">The sequence shown here is derived from an EMBL/GenBank/DDBJ whole genome shotgun (WGS) entry which is preliminary data.</text>
</comment>
<reference evidence="4 5" key="1">
    <citation type="submission" date="2017-03" db="EMBL/GenBank/DDBJ databases">
        <title>Genome of the blue death feigning beetle - Asbolus verrucosus.</title>
        <authorList>
            <person name="Rider S.D."/>
        </authorList>
    </citation>
    <scope>NUCLEOTIDE SEQUENCE [LARGE SCALE GENOMIC DNA]</scope>
    <source>
        <strain evidence="4">Butters</strain>
        <tissue evidence="4">Head and leg muscle</tissue>
    </source>
</reference>
<accession>A0A482WBP1</accession>
<gene>
    <name evidence="4" type="ORF">BDFB_004697</name>
</gene>
<dbReference type="STRING" id="1661398.A0A482WBP1"/>
<dbReference type="Gene3D" id="2.40.10.10">
    <property type="entry name" value="Trypsin-like serine proteases"/>
    <property type="match status" value="2"/>
</dbReference>
<protein>
    <submittedName>
        <fullName evidence="4">Proclotting enzyme-like</fullName>
    </submittedName>
</protein>
<dbReference type="InterPro" id="IPR031986">
    <property type="entry name" value="GD_N"/>
</dbReference>
<dbReference type="InterPro" id="IPR001254">
    <property type="entry name" value="Trypsin_dom"/>
</dbReference>
<dbReference type="SUPFAM" id="SSF50494">
    <property type="entry name" value="Trypsin-like serine proteases"/>
    <property type="match status" value="1"/>
</dbReference>
<name>A0A482WBP1_ASBVE</name>
<keyword evidence="2" id="KW-0732">Signal</keyword>
<dbReference type="Pfam" id="PF00089">
    <property type="entry name" value="Trypsin"/>
    <property type="match status" value="1"/>
</dbReference>
<evidence type="ECO:0000259" key="3">
    <source>
        <dbReference type="PROSITE" id="PS50240"/>
    </source>
</evidence>
<dbReference type="InterPro" id="IPR043504">
    <property type="entry name" value="Peptidase_S1_PA_chymotrypsin"/>
</dbReference>
<feature type="chain" id="PRO_5019831123" evidence="2">
    <location>
        <begin position="23"/>
        <end position="432"/>
    </location>
</feature>
<evidence type="ECO:0000313" key="5">
    <source>
        <dbReference type="Proteomes" id="UP000292052"/>
    </source>
</evidence>
<sequence length="432" mass="48032">MSVGGAVLAAGLLMTLGSITSALNSPCPHLFHYDSTDQPGQWTGTVTLLSDVELHGVWIRLIFDEKLTELDVGPQLRGLLFLFQDNFGELINSDDRLEYLIKNKNVVLKSETPTNVKITVKYEGNKVPNLIGYRLNARTVCSAEMNSRLFFSGDLDNKAFLASLTSSKKASDYGEFEGCGTIPLLRDNELKNEKAQNGQWPWQAAIYIQNNNEERYVCEATLISPKHVVTAAHCVTFQTTELVVPAHQLTVYLGKHNRGDDNNAQTLRAEKILLYPGYVSSNLLNDIALIRLEKPVTINDYTRPICLKHSSDKKEGFLVGYGINRDHKIEDLAQAKVKIINEEECSKQHSDLKSLLTDNVFCASYVQDNSLCVGDSGSSLALLREGSRAVWELKGVVTVGVALQDKYLCNHSSTVFLVDVANYLKWIQEVIS</sequence>
<dbReference type="OrthoDB" id="6147874at2759"/>
<dbReference type="PROSITE" id="PS00134">
    <property type="entry name" value="TRYPSIN_HIS"/>
    <property type="match status" value="1"/>
</dbReference>
<feature type="signal peptide" evidence="2">
    <location>
        <begin position="1"/>
        <end position="22"/>
    </location>
</feature>